<keyword evidence="2" id="KW-1185">Reference proteome</keyword>
<accession>A0ABW2Y668</accession>
<dbReference type="Gene3D" id="3.30.2010.20">
    <property type="match status" value="1"/>
</dbReference>
<evidence type="ECO:0000313" key="1">
    <source>
        <dbReference type="EMBL" id="MFD0704860.1"/>
    </source>
</evidence>
<proteinExistence type="predicted"/>
<dbReference type="InterPro" id="IPR010428">
    <property type="entry name" value="Zincin_1"/>
</dbReference>
<name>A0ABW2Y668_9BIFI</name>
<dbReference type="RefSeq" id="WP_377938571.1">
    <property type="nucleotide sequence ID" value="NZ_JBHTHQ010000021.1"/>
</dbReference>
<dbReference type="InterPro" id="IPR038555">
    <property type="entry name" value="Zincin_1_sf"/>
</dbReference>
<dbReference type="Pfam" id="PF06262">
    <property type="entry name" value="Zincin_1"/>
    <property type="match status" value="1"/>
</dbReference>
<dbReference type="SUPFAM" id="SSF55486">
    <property type="entry name" value="Metalloproteases ('zincins'), catalytic domain"/>
    <property type="match status" value="1"/>
</dbReference>
<dbReference type="CDD" id="cd12954">
    <property type="entry name" value="MMP_TTHA0227_like_1"/>
    <property type="match status" value="1"/>
</dbReference>
<dbReference type="Proteomes" id="UP001597036">
    <property type="component" value="Unassembled WGS sequence"/>
</dbReference>
<gene>
    <name evidence="1" type="ORF">ACFQY8_03750</name>
</gene>
<organism evidence="1 2">
    <name type="scientific">Alloscardovia venturai</name>
    <dbReference type="NCBI Taxonomy" id="1769421"/>
    <lineage>
        <taxon>Bacteria</taxon>
        <taxon>Bacillati</taxon>
        <taxon>Actinomycetota</taxon>
        <taxon>Actinomycetes</taxon>
        <taxon>Bifidobacteriales</taxon>
        <taxon>Bifidobacteriaceae</taxon>
        <taxon>Alloscardovia</taxon>
    </lineage>
</organism>
<protein>
    <submittedName>
        <fullName evidence="1">Metallopeptidase family protein</fullName>
    </submittedName>
</protein>
<reference evidence="2" key="1">
    <citation type="journal article" date="2019" name="Int. J. Syst. Evol. Microbiol.">
        <title>The Global Catalogue of Microorganisms (GCM) 10K type strain sequencing project: providing services to taxonomists for standard genome sequencing and annotation.</title>
        <authorList>
            <consortium name="The Broad Institute Genomics Platform"/>
            <consortium name="The Broad Institute Genome Sequencing Center for Infectious Disease"/>
            <person name="Wu L."/>
            <person name="Ma J."/>
        </authorList>
    </citation>
    <scope>NUCLEOTIDE SEQUENCE [LARGE SCALE GENOMIC DNA]</scope>
    <source>
        <strain evidence="2">CCM 8604</strain>
    </source>
</reference>
<sequence length="142" mass="16523">MSELPWERPTYRNRHGRGIRRPVFGNQLPFYRTDSGYFDEQVAAQVARIKSAWPELFTNVECAVEDVPPSSPLAWENFSVKLSQSFEASHGISARIALYRKPLEFRAHNRIELQLIIRKEIIRQLAHLSGLNPEYIDPSWDE</sequence>
<dbReference type="EMBL" id="JBHTHQ010000021">
    <property type="protein sequence ID" value="MFD0704860.1"/>
    <property type="molecule type" value="Genomic_DNA"/>
</dbReference>
<evidence type="ECO:0000313" key="2">
    <source>
        <dbReference type="Proteomes" id="UP001597036"/>
    </source>
</evidence>
<comment type="caution">
    <text evidence="1">The sequence shown here is derived from an EMBL/GenBank/DDBJ whole genome shotgun (WGS) entry which is preliminary data.</text>
</comment>